<dbReference type="InterPro" id="IPR036852">
    <property type="entry name" value="Peptidase_S8/S53_dom_sf"/>
</dbReference>
<feature type="compositionally biased region" description="Low complexity" evidence="6">
    <location>
        <begin position="122"/>
        <end position="135"/>
    </location>
</feature>
<evidence type="ECO:0000313" key="8">
    <source>
        <dbReference type="EMBL" id="MBG8553520.1"/>
    </source>
</evidence>
<feature type="active site" description="Charge relay system" evidence="5">
    <location>
        <position position="384"/>
    </location>
</feature>
<dbReference type="Gene3D" id="3.40.50.200">
    <property type="entry name" value="Peptidase S8/S53 domain"/>
    <property type="match status" value="1"/>
</dbReference>
<dbReference type="PANTHER" id="PTHR43806">
    <property type="entry name" value="PEPTIDASE S8"/>
    <property type="match status" value="1"/>
</dbReference>
<dbReference type="InterPro" id="IPR000209">
    <property type="entry name" value="Peptidase_S8/S53_dom"/>
</dbReference>
<comment type="similarity">
    <text evidence="1 5">Belongs to the peptidase S8 family.</text>
</comment>
<sequence length="555" mass="59604">MLASFAGPTLAAPGPPPAAPYWVLLRNKKGSTLDAAAYFTPAAQQRRLRQHLPPADSTDFPVPPAYVQAIRQHADTVTFVSRWCNAVACHATPAQAAALRLLPGVEAVVARTSASTPDARPAASASHSTAESTLSETDQLLARQQTGALGAAQLRRARLTGRGLRIAIFDVGFLGTDVHPAFGHLRAGQKVAATWDFIRQRPFVYGYGTHGTQVLSCLAGRLPDSTALGLAPEAEFLLARTEREVSERYSEEEAWLAAVEWADRNGADIINSSLGYTERRYFREQMNGRTSLVARAAALAVRKGILVVCAAGNDGEDSRWGIVGTPADQDSVLSVGGIDPATWLPESFSSRGPTADRRLKPNVAAFGEAITAVPGGYERTEGTSFASPLVAGLAACFWQQQRQFTVMQLFQALQQAGSLYPYFDYAQGYGVPGAARFLAAPAVNPEPTFDFVRTDSTLSIVVRQPAGDLPPLPENSEPAPAVGQLLDDDTPTAAVGQAPGYLYLHVADVRGVLRTYEIREVKQRLVARFPLAQLRPHDTVRASLNGYTQAYTVQP</sequence>
<dbReference type="PRINTS" id="PR00723">
    <property type="entry name" value="SUBTILISIN"/>
</dbReference>
<organism evidence="8 9">
    <name type="scientific">Hymenobacter guriensis</name>
    <dbReference type="NCBI Taxonomy" id="2793065"/>
    <lineage>
        <taxon>Bacteria</taxon>
        <taxon>Pseudomonadati</taxon>
        <taxon>Bacteroidota</taxon>
        <taxon>Cytophagia</taxon>
        <taxon>Cytophagales</taxon>
        <taxon>Hymenobacteraceae</taxon>
        <taxon>Hymenobacter</taxon>
    </lineage>
</organism>
<dbReference type="SUPFAM" id="SSF52743">
    <property type="entry name" value="Subtilisin-like"/>
    <property type="match status" value="1"/>
</dbReference>
<dbReference type="PROSITE" id="PS00138">
    <property type="entry name" value="SUBTILASE_SER"/>
    <property type="match status" value="1"/>
</dbReference>
<dbReference type="InterPro" id="IPR050131">
    <property type="entry name" value="Peptidase_S8_subtilisin-like"/>
</dbReference>
<dbReference type="Proteomes" id="UP000601099">
    <property type="component" value="Unassembled WGS sequence"/>
</dbReference>
<protein>
    <submittedName>
        <fullName evidence="8">S8 family serine peptidase</fullName>
    </submittedName>
</protein>
<dbReference type="EMBL" id="JADWYK010000004">
    <property type="protein sequence ID" value="MBG8553520.1"/>
    <property type="molecule type" value="Genomic_DNA"/>
</dbReference>
<proteinExistence type="inferred from homology"/>
<feature type="active site" description="Charge relay system" evidence="5">
    <location>
        <position position="210"/>
    </location>
</feature>
<comment type="caution">
    <text evidence="8">The sequence shown here is derived from an EMBL/GenBank/DDBJ whole genome shotgun (WGS) entry which is preliminary data.</text>
</comment>
<dbReference type="PANTHER" id="PTHR43806:SF67">
    <property type="entry name" value="EGF-LIKE DOMAIN-CONTAINING PROTEIN"/>
    <property type="match status" value="1"/>
</dbReference>
<name>A0ABS0L088_9BACT</name>
<evidence type="ECO:0000256" key="6">
    <source>
        <dbReference type="SAM" id="MobiDB-lite"/>
    </source>
</evidence>
<evidence type="ECO:0000259" key="7">
    <source>
        <dbReference type="Pfam" id="PF00082"/>
    </source>
</evidence>
<dbReference type="RefSeq" id="WP_196954548.1">
    <property type="nucleotide sequence ID" value="NZ_JADWYK010000004.1"/>
</dbReference>
<evidence type="ECO:0000256" key="5">
    <source>
        <dbReference type="PROSITE-ProRule" id="PRU01240"/>
    </source>
</evidence>
<dbReference type="InterPro" id="IPR023828">
    <property type="entry name" value="Peptidase_S8_Ser-AS"/>
</dbReference>
<feature type="active site" description="Charge relay system" evidence="5">
    <location>
        <position position="170"/>
    </location>
</feature>
<evidence type="ECO:0000256" key="3">
    <source>
        <dbReference type="ARBA" id="ARBA00022801"/>
    </source>
</evidence>
<evidence type="ECO:0000256" key="2">
    <source>
        <dbReference type="ARBA" id="ARBA00022670"/>
    </source>
</evidence>
<gene>
    <name evidence="8" type="ORF">I5L79_08180</name>
</gene>
<dbReference type="Pfam" id="PF00082">
    <property type="entry name" value="Peptidase_S8"/>
    <property type="match status" value="1"/>
</dbReference>
<dbReference type="InterPro" id="IPR015500">
    <property type="entry name" value="Peptidase_S8_subtilisin-rel"/>
</dbReference>
<feature type="region of interest" description="Disordered" evidence="6">
    <location>
        <begin position="113"/>
        <end position="135"/>
    </location>
</feature>
<evidence type="ECO:0000256" key="1">
    <source>
        <dbReference type="ARBA" id="ARBA00011073"/>
    </source>
</evidence>
<evidence type="ECO:0000256" key="4">
    <source>
        <dbReference type="ARBA" id="ARBA00022825"/>
    </source>
</evidence>
<evidence type="ECO:0000313" key="9">
    <source>
        <dbReference type="Proteomes" id="UP000601099"/>
    </source>
</evidence>
<feature type="domain" description="Peptidase S8/S53" evidence="7">
    <location>
        <begin position="162"/>
        <end position="430"/>
    </location>
</feature>
<accession>A0ABS0L088</accession>
<keyword evidence="4 5" id="KW-0720">Serine protease</keyword>
<keyword evidence="9" id="KW-1185">Reference proteome</keyword>
<reference evidence="8 9" key="1">
    <citation type="submission" date="2020-11" db="EMBL/GenBank/DDBJ databases">
        <title>Hymenobacter sp.</title>
        <authorList>
            <person name="Kim M.K."/>
        </authorList>
    </citation>
    <scope>NUCLEOTIDE SEQUENCE [LARGE SCALE GENOMIC DNA]</scope>
    <source>
        <strain evidence="8 9">BT594</strain>
    </source>
</reference>
<keyword evidence="2 5" id="KW-0645">Protease</keyword>
<dbReference type="PROSITE" id="PS51892">
    <property type="entry name" value="SUBTILASE"/>
    <property type="match status" value="1"/>
</dbReference>
<keyword evidence="3 5" id="KW-0378">Hydrolase</keyword>